<evidence type="ECO:0000313" key="4">
    <source>
        <dbReference type="Proteomes" id="UP000317839"/>
    </source>
</evidence>
<proteinExistence type="predicted"/>
<comment type="caution">
    <text evidence="3">The sequence shown here is derived from an EMBL/GenBank/DDBJ whole genome shotgun (WGS) entry which is preliminary data.</text>
</comment>
<dbReference type="Pfam" id="PF20441">
    <property type="entry name" value="TerL_nuclease"/>
    <property type="match status" value="1"/>
</dbReference>
<dbReference type="OrthoDB" id="9760250at2"/>
<organism evidence="3 4">
    <name type="scientific">Aliikangiella marina</name>
    <dbReference type="NCBI Taxonomy" id="1712262"/>
    <lineage>
        <taxon>Bacteria</taxon>
        <taxon>Pseudomonadati</taxon>
        <taxon>Pseudomonadota</taxon>
        <taxon>Gammaproteobacteria</taxon>
        <taxon>Oceanospirillales</taxon>
        <taxon>Pleioneaceae</taxon>
        <taxon>Aliikangiella</taxon>
    </lineage>
</organism>
<evidence type="ECO:0000259" key="2">
    <source>
        <dbReference type="Pfam" id="PF20441"/>
    </source>
</evidence>
<dbReference type="PANTHER" id="PTHR41287:SF1">
    <property type="entry name" value="PROTEIN YMFN"/>
    <property type="match status" value="1"/>
</dbReference>
<reference evidence="3 4" key="1">
    <citation type="submission" date="2019-06" db="EMBL/GenBank/DDBJ databases">
        <title>Draft genome of Aliikangiella marina GYP-15.</title>
        <authorList>
            <person name="Wang G."/>
        </authorList>
    </citation>
    <scope>NUCLEOTIDE SEQUENCE [LARGE SCALE GENOMIC DNA]</scope>
    <source>
        <strain evidence="3 4">GYP-15</strain>
    </source>
</reference>
<dbReference type="InterPro" id="IPR027417">
    <property type="entry name" value="P-loop_NTPase"/>
</dbReference>
<dbReference type="Pfam" id="PF03354">
    <property type="entry name" value="TerL_ATPase"/>
    <property type="match status" value="1"/>
</dbReference>
<protein>
    <submittedName>
        <fullName evidence="3">Terminase large subunit</fullName>
    </submittedName>
</protein>
<keyword evidence="4" id="KW-1185">Reference proteome</keyword>
<dbReference type="AlphaFoldDB" id="A0A545THF6"/>
<dbReference type="EMBL" id="VIKR01000001">
    <property type="protein sequence ID" value="TQV76664.1"/>
    <property type="molecule type" value="Genomic_DNA"/>
</dbReference>
<dbReference type="Gene3D" id="3.40.50.300">
    <property type="entry name" value="P-loop containing nucleotide triphosphate hydrolases"/>
    <property type="match status" value="1"/>
</dbReference>
<dbReference type="InterPro" id="IPR005021">
    <property type="entry name" value="Terminase_largesu-like"/>
</dbReference>
<sequence length="577" mass="64521">MVEQSAAVAVDYANKIVSGEKKACRYAKLACQRHLADLDKAANDPDCPYYFDEEEAQMVIDFINVLKHSKGSFAGKPFYLADWQIFIVSVFFGWKKKENGFRKYRTLYIEVPRKNGKSTLLAAIGLYLLVMDGEAGAEVYSAATKKDQAMAVWEEAKRMVKACKALRKRIKIYRSNLSFEATYSKFDPLSADADTLDGLNVSGGIVDELHAHKTSAVWDVLDSGTGSRDQPAIIAITTAGGNQHGICYQLRSDLIKILEGIFEDDSIFGIIYTIDGDGTGSIDKKTGQKNDDAFDPEVWEKANPCWGESVKTEDIERLAAKAKRLPSQYNNFLTKRLNVWVNAVEAWVNVPKWLECFDEIDKEKLKGRVAYGGLDLASVSDLASFRLLFPMSDGTYKTFGRAYCPEDAIDDRSKLDGVPYQQWVDDGYLIATPGATIDYDFIKKDIMDFCEIYDIRMIGVDRWNSTQIVNDLLEEEIPIVGFGQGFASMNAPMKELERLYLDKDIEHDGDPIMNWAMSNVVAKLDEAENIKPDKKKSTEKIDPVVALVIALGVYLNDDTEDGDDPGIIDLEAMFGDS</sequence>
<dbReference type="RefSeq" id="WP_142888024.1">
    <property type="nucleotide sequence ID" value="NZ_VIKR01000001.1"/>
</dbReference>
<dbReference type="PANTHER" id="PTHR41287">
    <property type="match status" value="1"/>
</dbReference>
<dbReference type="InterPro" id="IPR046461">
    <property type="entry name" value="TerL_ATPase"/>
</dbReference>
<dbReference type="InterPro" id="IPR046462">
    <property type="entry name" value="TerL_nuclease"/>
</dbReference>
<name>A0A545THF6_9GAMM</name>
<accession>A0A545THF6</accession>
<dbReference type="Proteomes" id="UP000317839">
    <property type="component" value="Unassembled WGS sequence"/>
</dbReference>
<dbReference type="GO" id="GO:0004519">
    <property type="term" value="F:endonuclease activity"/>
    <property type="evidence" value="ECO:0007669"/>
    <property type="project" value="InterPro"/>
</dbReference>
<feature type="domain" description="Terminase large subunit-like ATPase" evidence="1">
    <location>
        <begin position="82"/>
        <end position="252"/>
    </location>
</feature>
<feature type="domain" description="Terminase large subunit-like endonuclease" evidence="2">
    <location>
        <begin position="289"/>
        <end position="554"/>
    </location>
</feature>
<gene>
    <name evidence="3" type="ORF">FLL45_01510</name>
</gene>
<evidence type="ECO:0000313" key="3">
    <source>
        <dbReference type="EMBL" id="TQV76664.1"/>
    </source>
</evidence>
<evidence type="ECO:0000259" key="1">
    <source>
        <dbReference type="Pfam" id="PF03354"/>
    </source>
</evidence>